<organism evidence="2 3">
    <name type="scientific">Dreissena polymorpha</name>
    <name type="common">Zebra mussel</name>
    <name type="synonym">Mytilus polymorpha</name>
    <dbReference type="NCBI Taxonomy" id="45954"/>
    <lineage>
        <taxon>Eukaryota</taxon>
        <taxon>Metazoa</taxon>
        <taxon>Spiralia</taxon>
        <taxon>Lophotrochozoa</taxon>
        <taxon>Mollusca</taxon>
        <taxon>Bivalvia</taxon>
        <taxon>Autobranchia</taxon>
        <taxon>Heteroconchia</taxon>
        <taxon>Euheterodonta</taxon>
        <taxon>Imparidentia</taxon>
        <taxon>Neoheterodontei</taxon>
        <taxon>Myida</taxon>
        <taxon>Dreissenoidea</taxon>
        <taxon>Dreissenidae</taxon>
        <taxon>Dreissena</taxon>
    </lineage>
</organism>
<sequence length="61" mass="7118">MTWQSLTWNPQGKKKRGRPRPGAVTLMQMLSRWTKHIGSWRDSPRTETPRGGWWAMGPQGR</sequence>
<feature type="compositionally biased region" description="Polar residues" evidence="1">
    <location>
        <begin position="1"/>
        <end position="10"/>
    </location>
</feature>
<reference evidence="2" key="1">
    <citation type="journal article" date="2019" name="bioRxiv">
        <title>The Genome of the Zebra Mussel, Dreissena polymorpha: A Resource for Invasive Species Research.</title>
        <authorList>
            <person name="McCartney M.A."/>
            <person name="Auch B."/>
            <person name="Kono T."/>
            <person name="Mallez S."/>
            <person name="Zhang Y."/>
            <person name="Obille A."/>
            <person name="Becker A."/>
            <person name="Abrahante J.E."/>
            <person name="Garbe J."/>
            <person name="Badalamenti J.P."/>
            <person name="Herman A."/>
            <person name="Mangelson H."/>
            <person name="Liachko I."/>
            <person name="Sullivan S."/>
            <person name="Sone E.D."/>
            <person name="Koren S."/>
            <person name="Silverstein K.A.T."/>
            <person name="Beckman K.B."/>
            <person name="Gohl D.M."/>
        </authorList>
    </citation>
    <scope>NUCLEOTIDE SEQUENCE</scope>
    <source>
        <strain evidence="2">Duluth1</strain>
        <tissue evidence="2">Whole animal</tissue>
    </source>
</reference>
<evidence type="ECO:0000313" key="2">
    <source>
        <dbReference type="EMBL" id="KAH3778318.1"/>
    </source>
</evidence>
<comment type="caution">
    <text evidence="2">The sequence shown here is derived from an EMBL/GenBank/DDBJ whole genome shotgun (WGS) entry which is preliminary data.</text>
</comment>
<gene>
    <name evidence="2" type="ORF">DPMN_179773</name>
</gene>
<feature type="region of interest" description="Disordered" evidence="1">
    <location>
        <begin position="37"/>
        <end position="61"/>
    </location>
</feature>
<reference evidence="2" key="2">
    <citation type="submission" date="2020-11" db="EMBL/GenBank/DDBJ databases">
        <authorList>
            <person name="McCartney M.A."/>
            <person name="Auch B."/>
            <person name="Kono T."/>
            <person name="Mallez S."/>
            <person name="Becker A."/>
            <person name="Gohl D.M."/>
            <person name="Silverstein K.A.T."/>
            <person name="Koren S."/>
            <person name="Bechman K.B."/>
            <person name="Herman A."/>
            <person name="Abrahante J.E."/>
            <person name="Garbe J."/>
        </authorList>
    </citation>
    <scope>NUCLEOTIDE SEQUENCE</scope>
    <source>
        <strain evidence="2">Duluth1</strain>
        <tissue evidence="2">Whole animal</tissue>
    </source>
</reference>
<dbReference type="Proteomes" id="UP000828390">
    <property type="component" value="Unassembled WGS sequence"/>
</dbReference>
<protein>
    <submittedName>
        <fullName evidence="2">Uncharacterized protein</fullName>
    </submittedName>
</protein>
<feature type="region of interest" description="Disordered" evidence="1">
    <location>
        <begin position="1"/>
        <end position="22"/>
    </location>
</feature>
<name>A0A9D4EFE1_DREPO</name>
<accession>A0A9D4EFE1</accession>
<proteinExistence type="predicted"/>
<evidence type="ECO:0000313" key="3">
    <source>
        <dbReference type="Proteomes" id="UP000828390"/>
    </source>
</evidence>
<dbReference type="EMBL" id="JAIWYP010000009">
    <property type="protein sequence ID" value="KAH3778318.1"/>
    <property type="molecule type" value="Genomic_DNA"/>
</dbReference>
<dbReference type="AlphaFoldDB" id="A0A9D4EFE1"/>
<keyword evidence="3" id="KW-1185">Reference proteome</keyword>
<evidence type="ECO:0000256" key="1">
    <source>
        <dbReference type="SAM" id="MobiDB-lite"/>
    </source>
</evidence>